<keyword evidence="1" id="KW-0472">Membrane</keyword>
<dbReference type="OrthoDB" id="1551036at1236"/>
<keyword evidence="3" id="KW-1185">Reference proteome</keyword>
<dbReference type="AlphaFoldDB" id="A0A1N6YJH9"/>
<evidence type="ECO:0000256" key="1">
    <source>
        <dbReference type="SAM" id="Phobius"/>
    </source>
</evidence>
<dbReference type="EMBL" id="FTLW01000009">
    <property type="protein sequence ID" value="SIR14666.1"/>
    <property type="molecule type" value="Genomic_DNA"/>
</dbReference>
<gene>
    <name evidence="2" type="ORF">SAMN05421546_2486</name>
</gene>
<evidence type="ECO:0000313" key="3">
    <source>
        <dbReference type="Proteomes" id="UP000241788"/>
    </source>
</evidence>
<sequence length="77" mass="8460">MRYIYLALIVLITLAVVTFKVQNIETVTVSFLSSSLTVPLSFLVSGVYFLGMLTGGLVISLVRSWVRGATKPVQPRQ</sequence>
<dbReference type="Proteomes" id="UP000241788">
    <property type="component" value="Unassembled WGS sequence"/>
</dbReference>
<dbReference type="RefSeq" id="WP_076588684.1">
    <property type="nucleotide sequence ID" value="NZ_FTLW01000009.1"/>
</dbReference>
<reference evidence="3" key="1">
    <citation type="submission" date="2017-01" db="EMBL/GenBank/DDBJ databases">
        <authorList>
            <person name="Varghese N."/>
            <person name="Submissions S."/>
        </authorList>
    </citation>
    <scope>NUCLEOTIDE SEQUENCE [LARGE SCALE GENOMIC DNA]</scope>
    <source>
        <strain evidence="3">UM1</strain>
    </source>
</reference>
<keyword evidence="1" id="KW-1133">Transmembrane helix</keyword>
<accession>A0A1N6YJH9</accession>
<name>A0A1N6YJH9_9GAMM</name>
<evidence type="ECO:0000313" key="2">
    <source>
        <dbReference type="EMBL" id="SIR14666.1"/>
    </source>
</evidence>
<evidence type="ECO:0008006" key="4">
    <source>
        <dbReference type="Google" id="ProtNLM"/>
    </source>
</evidence>
<keyword evidence="1" id="KW-0812">Transmembrane</keyword>
<protein>
    <recommendedName>
        <fullName evidence="4">Lipopolysaccharide assembly protein A domain-containing protein</fullName>
    </recommendedName>
</protein>
<proteinExistence type="predicted"/>
<organism evidence="2 3">
    <name type="scientific">Solilutibacter tolerans</name>
    <dbReference type="NCBI Taxonomy" id="1604334"/>
    <lineage>
        <taxon>Bacteria</taxon>
        <taxon>Pseudomonadati</taxon>
        <taxon>Pseudomonadota</taxon>
        <taxon>Gammaproteobacteria</taxon>
        <taxon>Lysobacterales</taxon>
        <taxon>Lysobacteraceae</taxon>
        <taxon>Solilutibacter</taxon>
    </lineage>
</organism>
<feature type="transmembrane region" description="Helical" evidence="1">
    <location>
        <begin position="47"/>
        <end position="66"/>
    </location>
</feature>